<evidence type="ECO:0000256" key="7">
    <source>
        <dbReference type="ARBA" id="ARBA00022989"/>
    </source>
</evidence>
<evidence type="ECO:0000313" key="11">
    <source>
        <dbReference type="Proteomes" id="UP000323386"/>
    </source>
</evidence>
<dbReference type="InterPro" id="IPR018943">
    <property type="entry name" value="Oligosaccaryltransferase"/>
</dbReference>
<dbReference type="EMBL" id="OOIP01000011">
    <property type="protein sequence ID" value="SPO38811.1"/>
    <property type="molecule type" value="Genomic_DNA"/>
</dbReference>
<comment type="subcellular location">
    <subcellularLocation>
        <location evidence="1">Endoplasmic reticulum membrane</location>
        <topology evidence="1">Single-pass type III membrane protein</topology>
    </subcellularLocation>
</comment>
<feature type="transmembrane region" description="Helical" evidence="9">
    <location>
        <begin position="6"/>
        <end position="28"/>
    </location>
</feature>
<evidence type="ECO:0000313" key="10">
    <source>
        <dbReference type="EMBL" id="SPO38811.1"/>
    </source>
</evidence>
<reference evidence="10 11" key="1">
    <citation type="submission" date="2018-03" db="EMBL/GenBank/DDBJ databases">
        <authorList>
            <person name="Guldener U."/>
        </authorList>
    </citation>
    <scope>NUCLEOTIDE SEQUENCE [LARGE SCALE GENOMIC DNA]</scope>
    <source>
        <strain evidence="10 11">DAOM196992</strain>
    </source>
</reference>
<proteinExistence type="inferred from homology"/>
<sequence length="50" mass="5411">MISDVTLSALANWLGSLTMVLIVLYHALSVNAKRNQENAARLANNAQASR</sequence>
<dbReference type="SUPFAM" id="SSF103464">
    <property type="entry name" value="Oligosaccharyltransferase subunit ost4p"/>
    <property type="match status" value="1"/>
</dbReference>
<evidence type="ECO:0000256" key="8">
    <source>
        <dbReference type="ARBA" id="ARBA00023136"/>
    </source>
</evidence>
<protein>
    <recommendedName>
        <fullName evidence="3">Dolichyl-diphosphooligosaccharide--protein glycosyltransferase subunit 4</fullName>
    </recommendedName>
</protein>
<gene>
    <name evidence="10" type="ORF">PSFLO_04290</name>
</gene>
<evidence type="ECO:0000256" key="1">
    <source>
        <dbReference type="ARBA" id="ARBA00004643"/>
    </source>
</evidence>
<dbReference type="PANTHER" id="PTHR48164">
    <property type="entry name" value="DOLICHYL-DIPHOSPHOOLIGOSACCHARIDE--PROTEIN GLYCOSYLTRANSFERASE SUBUNIT 4"/>
    <property type="match status" value="1"/>
</dbReference>
<evidence type="ECO:0000256" key="4">
    <source>
        <dbReference type="ARBA" id="ARBA00022692"/>
    </source>
</evidence>
<evidence type="ECO:0000256" key="2">
    <source>
        <dbReference type="ARBA" id="ARBA00007685"/>
    </source>
</evidence>
<dbReference type="Pfam" id="PF10215">
    <property type="entry name" value="Ost4"/>
    <property type="match status" value="1"/>
</dbReference>
<keyword evidence="7 9" id="KW-1133">Transmembrane helix</keyword>
<dbReference type="AlphaFoldDB" id="A0A5C3F6D5"/>
<keyword evidence="6" id="KW-0735">Signal-anchor</keyword>
<accession>A0A5C3F6D5</accession>
<evidence type="ECO:0000256" key="5">
    <source>
        <dbReference type="ARBA" id="ARBA00022824"/>
    </source>
</evidence>
<dbReference type="GO" id="GO:0008250">
    <property type="term" value="C:oligosaccharyltransferase complex"/>
    <property type="evidence" value="ECO:0007669"/>
    <property type="project" value="TreeGrafter"/>
</dbReference>
<keyword evidence="8 9" id="KW-0472">Membrane</keyword>
<keyword evidence="4 9" id="KW-0812">Transmembrane</keyword>
<dbReference type="InterPro" id="IPR036330">
    <property type="entry name" value="Ost4p_sf"/>
</dbReference>
<dbReference type="InterPro" id="IPR051307">
    <property type="entry name" value="OST4"/>
</dbReference>
<keyword evidence="5" id="KW-0256">Endoplasmic reticulum</keyword>
<dbReference type="PANTHER" id="PTHR48164:SF1">
    <property type="entry name" value="DOLICHYL-DIPHOSPHOOLIGOSACCHARIDE--PROTEIN GLYCOSYLTRANSFERASE SUBUNIT 4"/>
    <property type="match status" value="1"/>
</dbReference>
<name>A0A5C3F6D5_9BASI</name>
<dbReference type="Proteomes" id="UP000323386">
    <property type="component" value="Unassembled WGS sequence"/>
</dbReference>
<evidence type="ECO:0000256" key="9">
    <source>
        <dbReference type="SAM" id="Phobius"/>
    </source>
</evidence>
<evidence type="ECO:0000256" key="6">
    <source>
        <dbReference type="ARBA" id="ARBA00022968"/>
    </source>
</evidence>
<dbReference type="OrthoDB" id="2124077at2759"/>
<organism evidence="10 11">
    <name type="scientific">Pseudozyma flocculosa</name>
    <dbReference type="NCBI Taxonomy" id="84751"/>
    <lineage>
        <taxon>Eukaryota</taxon>
        <taxon>Fungi</taxon>
        <taxon>Dikarya</taxon>
        <taxon>Basidiomycota</taxon>
        <taxon>Ustilaginomycotina</taxon>
        <taxon>Ustilaginomycetes</taxon>
        <taxon>Ustilaginales</taxon>
        <taxon>Ustilaginaceae</taxon>
        <taxon>Pseudozyma</taxon>
    </lineage>
</organism>
<keyword evidence="11" id="KW-1185">Reference proteome</keyword>
<comment type="similarity">
    <text evidence="2">Belongs to the OST4 family.</text>
</comment>
<evidence type="ECO:0000256" key="3">
    <source>
        <dbReference type="ARBA" id="ARBA00017662"/>
    </source>
</evidence>
<dbReference type="GO" id="GO:0018279">
    <property type="term" value="P:protein N-linked glycosylation via asparagine"/>
    <property type="evidence" value="ECO:0007669"/>
    <property type="project" value="TreeGrafter"/>
</dbReference>